<protein>
    <recommendedName>
        <fullName evidence="4">F-box domain-containing protein</fullName>
    </recommendedName>
</protein>
<dbReference type="Gene3D" id="3.80.10.10">
    <property type="entry name" value="Ribonuclease Inhibitor"/>
    <property type="match status" value="1"/>
</dbReference>
<feature type="compositionally biased region" description="Basic and acidic residues" evidence="1">
    <location>
        <begin position="720"/>
        <end position="729"/>
    </location>
</feature>
<dbReference type="SUPFAM" id="SSF52047">
    <property type="entry name" value="RNI-like"/>
    <property type="match status" value="1"/>
</dbReference>
<reference evidence="2" key="2">
    <citation type="submission" date="2023-06" db="EMBL/GenBank/DDBJ databases">
        <authorList>
            <consortium name="Lawrence Berkeley National Laboratory"/>
            <person name="Mondo S.J."/>
            <person name="Hensen N."/>
            <person name="Bonometti L."/>
            <person name="Westerberg I."/>
            <person name="Brannstrom I.O."/>
            <person name="Guillou S."/>
            <person name="Cros-Aarteil S."/>
            <person name="Calhoun S."/>
            <person name="Haridas S."/>
            <person name="Kuo A."/>
            <person name="Pangilinan J."/>
            <person name="Riley R."/>
            <person name="Labutti K."/>
            <person name="Andreopoulos B."/>
            <person name="Lipzen A."/>
            <person name="Chen C."/>
            <person name="Yanf M."/>
            <person name="Daum C."/>
            <person name="Ng V."/>
            <person name="Clum A."/>
            <person name="Steindorff A."/>
            <person name="Ohm R."/>
            <person name="Martin F."/>
            <person name="Silar P."/>
            <person name="Natvig D."/>
            <person name="Lalanne C."/>
            <person name="Gautier V."/>
            <person name="Ament-Velasquez S.L."/>
            <person name="Kruys A."/>
            <person name="Hutchinson M.I."/>
            <person name="Powell A.J."/>
            <person name="Barry K."/>
            <person name="Miller A.N."/>
            <person name="Grigoriev I.V."/>
            <person name="Debuchy R."/>
            <person name="Gladieux P."/>
            <person name="Thoren M.H."/>
            <person name="Johannesson H."/>
        </authorList>
    </citation>
    <scope>NUCLEOTIDE SEQUENCE</scope>
    <source>
        <strain evidence="2">CBS 626.80</strain>
    </source>
</reference>
<feature type="region of interest" description="Disordered" evidence="1">
    <location>
        <begin position="611"/>
        <end position="640"/>
    </location>
</feature>
<accession>A0AAN6NU39</accession>
<sequence>MKFFRRNKDKRKASGGGSAIAAALPGFGYSPNRSALGAGFDDGSRNPYPSYGHSRNDSNGPWGSQYRSMATRASATTLANLPAPILERIFTFVCPHSRDTSYETCEASSIEDSCMLCDLRDLAHCLAVCKRWRKEGANVLYYSIRIDQVHYCDREAELAELRKRKTRFDRNGEPEDTAQARLKLLCRTLREDPVRLGRIVEYFKTPYMLRESCQADLARTIAVTPNLKYVDLPEGLFSDDPSFMTLRLEVQARCLHLRKMTYINGAEHSLQMLATGKVWPNLEVLELVRIEVDPAMLRQVLGCLGNLRALKITDTTCITDETLAWNDMLPPFPPLEELILTNVPNVTTEGLRGWLADPNAQSNLRVMTLNGTGVYPWALQEFLPYAPKLKHLSVIDTVAQAVPSAQGQYFAQTLASTSIQTLHYEITAHSSVPKYSGITASYYSFLAASLLMGGLPNLQALYVRDPNFPDLLLGLPPPSPGFAGAGMQRPSSSGSNRNFSPNRGNMGGMSASPGNGFHQHQGSLSGFAPPSAPFVPGHRQFGSVSSVNSFSGFIGPGAGKQPPTNRRFSSNNPFANLAAPSPAGPGSFANLPAKLEVFTKGDDDTTWSFAKVGGGGGPAMSSGRGGGYSGTNERPQSGYGLGADLTGGSTAAWGSGGGARRSVLIGGAGAGGGFLALPAEDPARNRGGSVDRGTGGFGGGGGGGGDEELWPRPKSSGGVKKNEKLDLWR</sequence>
<dbReference type="InterPro" id="IPR032675">
    <property type="entry name" value="LRR_dom_sf"/>
</dbReference>
<dbReference type="AlphaFoldDB" id="A0AAN6NU39"/>
<evidence type="ECO:0000256" key="1">
    <source>
        <dbReference type="SAM" id="MobiDB-lite"/>
    </source>
</evidence>
<dbReference type="Gene3D" id="1.20.1280.50">
    <property type="match status" value="1"/>
</dbReference>
<comment type="caution">
    <text evidence="2">The sequence shown here is derived from an EMBL/GenBank/DDBJ whole genome shotgun (WGS) entry which is preliminary data.</text>
</comment>
<evidence type="ECO:0000313" key="2">
    <source>
        <dbReference type="EMBL" id="KAK3952104.1"/>
    </source>
</evidence>
<feature type="compositionally biased region" description="Polar residues" evidence="1">
    <location>
        <begin position="489"/>
        <end position="503"/>
    </location>
</feature>
<evidence type="ECO:0000313" key="3">
    <source>
        <dbReference type="Proteomes" id="UP001303222"/>
    </source>
</evidence>
<feature type="compositionally biased region" description="Gly residues" evidence="1">
    <location>
        <begin position="612"/>
        <end position="629"/>
    </location>
</feature>
<proteinExistence type="predicted"/>
<evidence type="ECO:0008006" key="4">
    <source>
        <dbReference type="Google" id="ProtNLM"/>
    </source>
</evidence>
<feature type="compositionally biased region" description="Gly residues" evidence="1">
    <location>
        <begin position="693"/>
        <end position="704"/>
    </location>
</feature>
<keyword evidence="3" id="KW-1185">Reference proteome</keyword>
<feature type="region of interest" description="Disordered" evidence="1">
    <location>
        <begin position="674"/>
        <end position="729"/>
    </location>
</feature>
<organism evidence="2 3">
    <name type="scientific">Pseudoneurospora amorphoporcata</name>
    <dbReference type="NCBI Taxonomy" id="241081"/>
    <lineage>
        <taxon>Eukaryota</taxon>
        <taxon>Fungi</taxon>
        <taxon>Dikarya</taxon>
        <taxon>Ascomycota</taxon>
        <taxon>Pezizomycotina</taxon>
        <taxon>Sordariomycetes</taxon>
        <taxon>Sordariomycetidae</taxon>
        <taxon>Sordariales</taxon>
        <taxon>Sordariaceae</taxon>
        <taxon>Pseudoneurospora</taxon>
    </lineage>
</organism>
<name>A0AAN6NU39_9PEZI</name>
<reference evidence="2" key="1">
    <citation type="journal article" date="2023" name="Mol. Phylogenet. Evol.">
        <title>Genome-scale phylogeny and comparative genomics of the fungal order Sordariales.</title>
        <authorList>
            <person name="Hensen N."/>
            <person name="Bonometti L."/>
            <person name="Westerberg I."/>
            <person name="Brannstrom I.O."/>
            <person name="Guillou S."/>
            <person name="Cros-Aarteil S."/>
            <person name="Calhoun S."/>
            <person name="Haridas S."/>
            <person name="Kuo A."/>
            <person name="Mondo S."/>
            <person name="Pangilinan J."/>
            <person name="Riley R."/>
            <person name="LaButti K."/>
            <person name="Andreopoulos B."/>
            <person name="Lipzen A."/>
            <person name="Chen C."/>
            <person name="Yan M."/>
            <person name="Daum C."/>
            <person name="Ng V."/>
            <person name="Clum A."/>
            <person name="Steindorff A."/>
            <person name="Ohm R.A."/>
            <person name="Martin F."/>
            <person name="Silar P."/>
            <person name="Natvig D.O."/>
            <person name="Lalanne C."/>
            <person name="Gautier V."/>
            <person name="Ament-Velasquez S.L."/>
            <person name="Kruys A."/>
            <person name="Hutchinson M.I."/>
            <person name="Powell A.J."/>
            <person name="Barry K."/>
            <person name="Miller A.N."/>
            <person name="Grigoriev I.V."/>
            <person name="Debuchy R."/>
            <person name="Gladieux P."/>
            <person name="Hiltunen Thoren M."/>
            <person name="Johannesson H."/>
        </authorList>
    </citation>
    <scope>NUCLEOTIDE SEQUENCE</scope>
    <source>
        <strain evidence="2">CBS 626.80</strain>
    </source>
</reference>
<dbReference type="Proteomes" id="UP001303222">
    <property type="component" value="Unassembled WGS sequence"/>
</dbReference>
<feature type="region of interest" description="Disordered" evidence="1">
    <location>
        <begin position="483"/>
        <end position="512"/>
    </location>
</feature>
<gene>
    <name evidence="2" type="ORF">QBC32DRAFT_237770</name>
</gene>
<dbReference type="EMBL" id="MU859131">
    <property type="protein sequence ID" value="KAK3952104.1"/>
    <property type="molecule type" value="Genomic_DNA"/>
</dbReference>